<feature type="domain" description="Fe-S metabolism associated" evidence="2">
    <location>
        <begin position="20"/>
        <end position="138"/>
    </location>
</feature>
<evidence type="ECO:0000313" key="4">
    <source>
        <dbReference type="Proteomes" id="UP000559809"/>
    </source>
</evidence>
<dbReference type="PANTHER" id="PTHR43597">
    <property type="entry name" value="SULFUR ACCEPTOR PROTEIN CSDE"/>
    <property type="match status" value="1"/>
</dbReference>
<accession>A0A853G9G5</accession>
<dbReference type="InterPro" id="IPR003808">
    <property type="entry name" value="Fe-S_metab-assoc_dom"/>
</dbReference>
<gene>
    <name evidence="3" type="ORF">H0A72_18215</name>
</gene>
<evidence type="ECO:0000259" key="2">
    <source>
        <dbReference type="Pfam" id="PF02657"/>
    </source>
</evidence>
<dbReference type="Pfam" id="PF02657">
    <property type="entry name" value="SufE"/>
    <property type="match status" value="1"/>
</dbReference>
<dbReference type="PANTHER" id="PTHR43597:SF5">
    <property type="entry name" value="SUFE-LIKE PROTEIN 2, CHLOROPLASTIC"/>
    <property type="match status" value="1"/>
</dbReference>
<name>A0A853G9G5_9BURK</name>
<organism evidence="3 4">
    <name type="scientific">Parapusillimonas granuli</name>
    <dbReference type="NCBI Taxonomy" id="380911"/>
    <lineage>
        <taxon>Bacteria</taxon>
        <taxon>Pseudomonadati</taxon>
        <taxon>Pseudomonadota</taxon>
        <taxon>Betaproteobacteria</taxon>
        <taxon>Burkholderiales</taxon>
        <taxon>Alcaligenaceae</taxon>
        <taxon>Parapusillimonas</taxon>
    </lineage>
</organism>
<keyword evidence="4" id="KW-1185">Reference proteome</keyword>
<proteinExistence type="inferred from homology"/>
<dbReference type="EMBL" id="JACCEM010000010">
    <property type="protein sequence ID" value="NYT51251.1"/>
    <property type="molecule type" value="Genomic_DNA"/>
</dbReference>
<dbReference type="SUPFAM" id="SSF82649">
    <property type="entry name" value="SufE/NifU"/>
    <property type="match status" value="1"/>
</dbReference>
<evidence type="ECO:0000256" key="1">
    <source>
        <dbReference type="ARBA" id="ARBA00010282"/>
    </source>
</evidence>
<dbReference type="AlphaFoldDB" id="A0A853G9G5"/>
<dbReference type="Gene3D" id="3.90.1010.10">
    <property type="match status" value="1"/>
</dbReference>
<comment type="similarity">
    <text evidence="1">Belongs to the SufE family.</text>
</comment>
<protein>
    <submittedName>
        <fullName evidence="3">SufE family protein</fullName>
    </submittedName>
</protein>
<dbReference type="Proteomes" id="UP000559809">
    <property type="component" value="Unassembled WGS sequence"/>
</dbReference>
<dbReference type="RefSeq" id="WP_180157901.1">
    <property type="nucleotide sequence ID" value="NZ_JACCEM010000010.1"/>
</dbReference>
<sequence length="153" mass="17407">MIAPPDTSLEQNDIQTELVEVFACMPDWPQRYQYLIDLGRTVQTFPERDRTEANRLHGCQASVWLKHECRQGRIHYTGASDSMIVSGLMALLFRIYSGKRFDEAWTTLPWCFEAMGLNHHLTAQRATGLSSMVARMRDLALQCAQASCIDKPA</sequence>
<reference evidence="3 4" key="1">
    <citation type="submission" date="2020-07" db="EMBL/GenBank/DDBJ databases">
        <title>Taxonomic revisions and descriptions of new bacterial species based on genomic comparisons in the high-G+C-content subgroup of the family Alcaligenaceae.</title>
        <authorList>
            <person name="Szabo A."/>
            <person name="Felfoldi T."/>
        </authorList>
    </citation>
    <scope>NUCLEOTIDE SEQUENCE [LARGE SCALE GENOMIC DNA]</scope>
    <source>
        <strain evidence="3 4">LMG 24012</strain>
    </source>
</reference>
<comment type="caution">
    <text evidence="3">The sequence shown here is derived from an EMBL/GenBank/DDBJ whole genome shotgun (WGS) entry which is preliminary data.</text>
</comment>
<evidence type="ECO:0000313" key="3">
    <source>
        <dbReference type="EMBL" id="NYT51251.1"/>
    </source>
</evidence>